<gene>
    <name evidence="1" type="ORF">R1flu_019633</name>
</gene>
<evidence type="ECO:0000313" key="1">
    <source>
        <dbReference type="EMBL" id="KAL2651505.1"/>
    </source>
</evidence>
<comment type="caution">
    <text evidence="1">The sequence shown here is derived from an EMBL/GenBank/DDBJ whole genome shotgun (WGS) entry which is preliminary data.</text>
</comment>
<proteinExistence type="predicted"/>
<sequence length="92" mass="9686">MGCGPLHVWELRCQRKFANCGLCHPDRLSGHSSTVDAEANTGALRAVKGPPLATCHGLPSPVRVHSTYAPLTTPSPVGNDGMLTSAFVRPLP</sequence>
<evidence type="ECO:0000313" key="2">
    <source>
        <dbReference type="Proteomes" id="UP001605036"/>
    </source>
</evidence>
<accession>A0ABD1ZJK2</accession>
<keyword evidence="2" id="KW-1185">Reference proteome</keyword>
<organism evidence="1 2">
    <name type="scientific">Riccia fluitans</name>
    <dbReference type="NCBI Taxonomy" id="41844"/>
    <lineage>
        <taxon>Eukaryota</taxon>
        <taxon>Viridiplantae</taxon>
        <taxon>Streptophyta</taxon>
        <taxon>Embryophyta</taxon>
        <taxon>Marchantiophyta</taxon>
        <taxon>Marchantiopsida</taxon>
        <taxon>Marchantiidae</taxon>
        <taxon>Marchantiales</taxon>
        <taxon>Ricciaceae</taxon>
        <taxon>Riccia</taxon>
    </lineage>
</organism>
<dbReference type="Proteomes" id="UP001605036">
    <property type="component" value="Unassembled WGS sequence"/>
</dbReference>
<reference evidence="1 2" key="1">
    <citation type="submission" date="2024-09" db="EMBL/GenBank/DDBJ databases">
        <title>Chromosome-scale assembly of Riccia fluitans.</title>
        <authorList>
            <person name="Paukszto L."/>
            <person name="Sawicki J."/>
            <person name="Karawczyk K."/>
            <person name="Piernik-Szablinska J."/>
            <person name="Szczecinska M."/>
            <person name="Mazdziarz M."/>
        </authorList>
    </citation>
    <scope>NUCLEOTIDE SEQUENCE [LARGE SCALE GENOMIC DNA]</scope>
    <source>
        <strain evidence="1">Rf_01</strain>
        <tissue evidence="1">Aerial parts of the thallus</tissue>
    </source>
</reference>
<dbReference type="EMBL" id="JBHFFA010000001">
    <property type="protein sequence ID" value="KAL2651505.1"/>
    <property type="molecule type" value="Genomic_DNA"/>
</dbReference>
<protein>
    <submittedName>
        <fullName evidence="1">Uncharacterized protein</fullName>
    </submittedName>
</protein>
<dbReference type="AlphaFoldDB" id="A0ABD1ZJK2"/>
<name>A0ABD1ZJK2_9MARC</name>